<protein>
    <submittedName>
        <fullName evidence="4">Ethanolamine utilization microcompartment protein EutL</fullName>
    </submittedName>
</protein>
<evidence type="ECO:0000256" key="1">
    <source>
        <dbReference type="ARBA" id="ARBA00024322"/>
    </source>
</evidence>
<reference evidence="4 5" key="1">
    <citation type="submission" date="2020-07" db="EMBL/GenBank/DDBJ databases">
        <title>Organ Donor 1.</title>
        <authorList>
            <person name="Marsh A.J."/>
            <person name="Azcarate-Peril M.A."/>
        </authorList>
    </citation>
    <scope>NUCLEOTIDE SEQUENCE [LARGE SCALE GENOMIC DNA]</scope>
    <source>
        <strain evidence="4 5">AMC0717</strain>
    </source>
</reference>
<dbReference type="SMART" id="SM00877">
    <property type="entry name" value="BMC"/>
    <property type="match status" value="2"/>
</dbReference>
<organism evidence="4 5">
    <name type="scientific">Eubacterium callanderi</name>
    <dbReference type="NCBI Taxonomy" id="53442"/>
    <lineage>
        <taxon>Bacteria</taxon>
        <taxon>Bacillati</taxon>
        <taxon>Bacillota</taxon>
        <taxon>Clostridia</taxon>
        <taxon>Eubacteriales</taxon>
        <taxon>Eubacteriaceae</taxon>
        <taxon>Eubacterium</taxon>
    </lineage>
</organism>
<proteinExistence type="predicted"/>
<evidence type="ECO:0000259" key="3">
    <source>
        <dbReference type="PROSITE" id="PS51931"/>
    </source>
</evidence>
<comment type="caution">
    <text evidence="4">The sequence shown here is derived from an EMBL/GenBank/DDBJ whole genome shotgun (WGS) entry which is preliminary data.</text>
</comment>
<feature type="domain" description="BMC circularly permuted" evidence="3">
    <location>
        <begin position="123"/>
        <end position="226"/>
    </location>
</feature>
<gene>
    <name evidence="4" type="primary">eutL</name>
    <name evidence="4" type="ORF">H0N91_07360</name>
</gene>
<evidence type="ECO:0000313" key="5">
    <source>
        <dbReference type="Proteomes" id="UP000586254"/>
    </source>
</evidence>
<dbReference type="GO" id="GO:0031469">
    <property type="term" value="C:bacterial microcompartment"/>
    <property type="evidence" value="ECO:0007669"/>
    <property type="project" value="UniProtKB-SubCell"/>
</dbReference>
<dbReference type="Pfam" id="PF00936">
    <property type="entry name" value="BMC"/>
    <property type="match status" value="1"/>
</dbReference>
<dbReference type="InterPro" id="IPR009193">
    <property type="entry name" value="EutL_PduB"/>
</dbReference>
<keyword evidence="2" id="KW-1283">Bacterial microcompartment</keyword>
<accession>A0A853JKR9</accession>
<name>A0A853JKR9_9FIRM</name>
<dbReference type="EMBL" id="JACCKS010000007">
    <property type="protein sequence ID" value="NZA37963.1"/>
    <property type="molecule type" value="Genomic_DNA"/>
</dbReference>
<dbReference type="NCBIfam" id="NF011934">
    <property type="entry name" value="PRK15405.1"/>
    <property type="match status" value="1"/>
</dbReference>
<dbReference type="Gene3D" id="3.30.70.1710">
    <property type="match status" value="2"/>
</dbReference>
<dbReference type="PIRSF" id="PIRSF012290">
    <property type="entry name" value="EutL_PduB"/>
    <property type="match status" value="1"/>
</dbReference>
<evidence type="ECO:0000313" key="4">
    <source>
        <dbReference type="EMBL" id="NZA37963.1"/>
    </source>
</evidence>
<dbReference type="SUPFAM" id="SSF143414">
    <property type="entry name" value="CcmK-like"/>
    <property type="match status" value="1"/>
</dbReference>
<dbReference type="InterPro" id="IPR037233">
    <property type="entry name" value="CcmK-like_sf"/>
</dbReference>
<sequence>MIINNTEILKKGVQKMTGDLLKAHVLSSKLMTDIEDIMIEEFGLPEGHIDIGLFTTDNEDIGYVAADEATKKANVRVCYAKSTYGGLGCAYGGEMIGIISGPSISDVESGLRTITHFTEHNACLFSAREDDGVQFYAQVISKIGTYLAEVCDLPVGSSVAYLVGPPLESMMGVDEALTAADVEVVKFFGPPTVSNRGGAIVTGTQSACKTACMAFAKMVMDCVEEPVDY</sequence>
<dbReference type="InterPro" id="IPR044870">
    <property type="entry name" value="BMC_CP"/>
</dbReference>
<comment type="subcellular location">
    <subcellularLocation>
        <location evidence="1">Bacterial microcompartment</location>
    </subcellularLocation>
</comment>
<dbReference type="AlphaFoldDB" id="A0A853JKR9"/>
<evidence type="ECO:0000256" key="2">
    <source>
        <dbReference type="ARBA" id="ARBA00024446"/>
    </source>
</evidence>
<dbReference type="InterPro" id="IPR000249">
    <property type="entry name" value="BMC_dom"/>
</dbReference>
<dbReference type="Proteomes" id="UP000586254">
    <property type="component" value="Unassembled WGS sequence"/>
</dbReference>
<dbReference type="PROSITE" id="PS51931">
    <property type="entry name" value="BMC_CP"/>
    <property type="match status" value="1"/>
</dbReference>